<gene>
    <name evidence="2" type="ORF">FSB_LOCUS52195</name>
</gene>
<protein>
    <submittedName>
        <fullName evidence="2">Uncharacterized protein</fullName>
    </submittedName>
</protein>
<dbReference type="EMBL" id="OIVN01005871">
    <property type="protein sequence ID" value="SPD24313.1"/>
    <property type="molecule type" value="Genomic_DNA"/>
</dbReference>
<evidence type="ECO:0000313" key="2">
    <source>
        <dbReference type="EMBL" id="SPD24313.1"/>
    </source>
</evidence>
<accession>A0A2N9IJU9</accession>
<feature type="compositionally biased region" description="Low complexity" evidence="1">
    <location>
        <begin position="16"/>
        <end position="27"/>
    </location>
</feature>
<feature type="compositionally biased region" description="Polar residues" evidence="1">
    <location>
        <begin position="1"/>
        <end position="15"/>
    </location>
</feature>
<sequence>MSSTPFDSQSNTSIESSHTSQSQQGSSAILSDANLENAQCELLNWCLFEKEEVAVKGKVATTDPYSKVHHVLIGTSCPYWN</sequence>
<proteinExistence type="predicted"/>
<dbReference type="AlphaFoldDB" id="A0A2N9IJU9"/>
<reference evidence="2" key="1">
    <citation type="submission" date="2018-02" db="EMBL/GenBank/DDBJ databases">
        <authorList>
            <person name="Cohen D.B."/>
            <person name="Kent A.D."/>
        </authorList>
    </citation>
    <scope>NUCLEOTIDE SEQUENCE</scope>
</reference>
<organism evidence="2">
    <name type="scientific">Fagus sylvatica</name>
    <name type="common">Beechnut</name>
    <dbReference type="NCBI Taxonomy" id="28930"/>
    <lineage>
        <taxon>Eukaryota</taxon>
        <taxon>Viridiplantae</taxon>
        <taxon>Streptophyta</taxon>
        <taxon>Embryophyta</taxon>
        <taxon>Tracheophyta</taxon>
        <taxon>Spermatophyta</taxon>
        <taxon>Magnoliopsida</taxon>
        <taxon>eudicotyledons</taxon>
        <taxon>Gunneridae</taxon>
        <taxon>Pentapetalae</taxon>
        <taxon>rosids</taxon>
        <taxon>fabids</taxon>
        <taxon>Fagales</taxon>
        <taxon>Fagaceae</taxon>
        <taxon>Fagus</taxon>
    </lineage>
</organism>
<name>A0A2N9IJU9_FAGSY</name>
<feature type="region of interest" description="Disordered" evidence="1">
    <location>
        <begin position="1"/>
        <end position="28"/>
    </location>
</feature>
<evidence type="ECO:0000256" key="1">
    <source>
        <dbReference type="SAM" id="MobiDB-lite"/>
    </source>
</evidence>